<name>A0A1V2DVL9_9GAMM</name>
<gene>
    <name evidence="1" type="ORF">BTO32_03385</name>
</gene>
<keyword evidence="2" id="KW-1185">Reference proteome</keyword>
<comment type="caution">
    <text evidence="1">The sequence shown here is derived from an EMBL/GenBank/DDBJ whole genome shotgun (WGS) entry which is preliminary data.</text>
</comment>
<proteinExistence type="predicted"/>
<accession>A0A1V2DVL9</accession>
<dbReference type="Pfam" id="PF09523">
    <property type="entry name" value="DUF2390"/>
    <property type="match status" value="1"/>
</dbReference>
<evidence type="ECO:0000313" key="1">
    <source>
        <dbReference type="EMBL" id="ONF44795.1"/>
    </source>
</evidence>
<dbReference type="NCBIfam" id="TIGR02444">
    <property type="entry name" value="TIGR02444 family protein"/>
    <property type="match status" value="1"/>
</dbReference>
<evidence type="ECO:0000313" key="2">
    <source>
        <dbReference type="Proteomes" id="UP000189339"/>
    </source>
</evidence>
<dbReference type="OrthoDB" id="5795846at2"/>
<dbReference type="Proteomes" id="UP000189339">
    <property type="component" value="Unassembled WGS sequence"/>
</dbReference>
<dbReference type="InterPro" id="IPR012659">
    <property type="entry name" value="CHP02444"/>
</dbReference>
<organism evidence="1 2">
    <name type="scientific">Marinobacter lutaoensis</name>
    <dbReference type="NCBI Taxonomy" id="135739"/>
    <lineage>
        <taxon>Bacteria</taxon>
        <taxon>Pseudomonadati</taxon>
        <taxon>Pseudomonadota</taxon>
        <taxon>Gammaproteobacteria</taxon>
        <taxon>Pseudomonadales</taxon>
        <taxon>Marinobacteraceae</taxon>
        <taxon>Marinobacter</taxon>
    </lineage>
</organism>
<protein>
    <submittedName>
        <fullName evidence="1">TIGR02444 family protein</fullName>
    </submittedName>
</protein>
<sequence>MELPGKLEPDNPLWRFALAFWQNAEARQACLALQEQGWSVTRLLCAGWLALSGRRYDGQEDATLTKWRQDVTGALRTARRALPKGSEACRELREAVARLELQAEQLELAMAWNALKPTTPEHDTMQGRRQLIEHNLARAANTSRQAHAATGELNTLARLLANFSHGDIQP</sequence>
<dbReference type="STRING" id="135739.BTO32_03385"/>
<reference evidence="1 2" key="1">
    <citation type="submission" date="2016-12" db="EMBL/GenBank/DDBJ databases">
        <title>Marinobacter lutaoensis whole genome sequencing.</title>
        <authorList>
            <person name="Verma A."/>
            <person name="Krishnamurthi S."/>
        </authorList>
    </citation>
    <scope>NUCLEOTIDE SEQUENCE [LARGE SCALE GENOMIC DNA]</scope>
    <source>
        <strain evidence="1 2">T5054</strain>
    </source>
</reference>
<dbReference type="EMBL" id="MSCW01000002">
    <property type="protein sequence ID" value="ONF44795.1"/>
    <property type="molecule type" value="Genomic_DNA"/>
</dbReference>
<dbReference type="AlphaFoldDB" id="A0A1V2DVL9"/>